<evidence type="ECO:0000256" key="3">
    <source>
        <dbReference type="ARBA" id="ARBA00022989"/>
    </source>
</evidence>
<dbReference type="AlphaFoldDB" id="A0A6M8J5J1"/>
<gene>
    <name evidence="8" type="ORF">HLV38_03110</name>
</gene>
<evidence type="ECO:0000256" key="1">
    <source>
        <dbReference type="ARBA" id="ARBA00004651"/>
    </source>
</evidence>
<dbReference type="RefSeq" id="WP_173164216.1">
    <property type="nucleotide sequence ID" value="NZ_CP053716.1"/>
</dbReference>
<evidence type="ECO:0000259" key="7">
    <source>
        <dbReference type="PROSITE" id="PS50850"/>
    </source>
</evidence>
<feature type="transmembrane region" description="Helical" evidence="6">
    <location>
        <begin position="390"/>
        <end position="414"/>
    </location>
</feature>
<feature type="transmembrane region" description="Helical" evidence="6">
    <location>
        <begin position="366"/>
        <end position="384"/>
    </location>
</feature>
<evidence type="ECO:0000313" key="8">
    <source>
        <dbReference type="EMBL" id="QKF07226.1"/>
    </source>
</evidence>
<dbReference type="InterPro" id="IPR020846">
    <property type="entry name" value="MFS_dom"/>
</dbReference>
<feature type="transmembrane region" description="Helical" evidence="6">
    <location>
        <begin position="156"/>
        <end position="178"/>
    </location>
</feature>
<keyword evidence="9" id="KW-1185">Reference proteome</keyword>
<keyword evidence="3 6" id="KW-1133">Transmembrane helix</keyword>
<name>A0A6M8J5J1_9ACTN</name>
<feature type="transmembrane region" description="Helical" evidence="6">
    <location>
        <begin position="96"/>
        <end position="114"/>
    </location>
</feature>
<proteinExistence type="predicted"/>
<feature type="domain" description="Major facilitator superfamily (MFS) profile" evidence="7">
    <location>
        <begin position="30"/>
        <end position="489"/>
    </location>
</feature>
<evidence type="ECO:0000313" key="9">
    <source>
        <dbReference type="Proteomes" id="UP000503297"/>
    </source>
</evidence>
<dbReference type="CDD" id="cd17316">
    <property type="entry name" value="MFS_SV2_like"/>
    <property type="match status" value="1"/>
</dbReference>
<dbReference type="PANTHER" id="PTHR23508:SF10">
    <property type="entry name" value="CARBOXYLIC ACID TRANSPORTER PROTEIN HOMOLOG"/>
    <property type="match status" value="1"/>
</dbReference>
<dbReference type="SUPFAM" id="SSF103473">
    <property type="entry name" value="MFS general substrate transporter"/>
    <property type="match status" value="1"/>
</dbReference>
<reference evidence="9" key="1">
    <citation type="submission" date="2020-05" db="EMBL/GenBank/DDBJ databases">
        <title>Novel species in genus Nocardioides.</title>
        <authorList>
            <person name="Zhang G."/>
        </authorList>
    </citation>
    <scope>NUCLEOTIDE SEQUENCE [LARGE SCALE GENOMIC DNA]</scope>
    <source>
        <strain evidence="9">zg-1050</strain>
    </source>
</reference>
<feature type="transmembrane region" description="Helical" evidence="6">
    <location>
        <begin position="462"/>
        <end position="481"/>
    </location>
</feature>
<keyword evidence="4 6" id="KW-0472">Membrane</keyword>
<dbReference type="InterPro" id="IPR036259">
    <property type="entry name" value="MFS_trans_sf"/>
</dbReference>
<dbReference type="GO" id="GO:0005886">
    <property type="term" value="C:plasma membrane"/>
    <property type="evidence" value="ECO:0007669"/>
    <property type="project" value="UniProtKB-SubCell"/>
</dbReference>
<organism evidence="8 9">
    <name type="scientific">Berryella wangjianweii</name>
    <dbReference type="NCBI Taxonomy" id="2734634"/>
    <lineage>
        <taxon>Bacteria</taxon>
        <taxon>Bacillati</taxon>
        <taxon>Actinomycetota</taxon>
        <taxon>Coriobacteriia</taxon>
        <taxon>Eggerthellales</taxon>
        <taxon>Eggerthellaceae</taxon>
        <taxon>Berryella</taxon>
    </lineage>
</organism>
<dbReference type="Pfam" id="PF07690">
    <property type="entry name" value="MFS_1"/>
    <property type="match status" value="1"/>
</dbReference>
<evidence type="ECO:0000256" key="2">
    <source>
        <dbReference type="ARBA" id="ARBA00022692"/>
    </source>
</evidence>
<dbReference type="Gene3D" id="1.20.1250.20">
    <property type="entry name" value="MFS general substrate transporter like domains"/>
    <property type="match status" value="1"/>
</dbReference>
<evidence type="ECO:0000256" key="5">
    <source>
        <dbReference type="SAM" id="MobiDB-lite"/>
    </source>
</evidence>
<dbReference type="EMBL" id="CP053716">
    <property type="protein sequence ID" value="QKF07226.1"/>
    <property type="molecule type" value="Genomic_DNA"/>
</dbReference>
<accession>A0A6M8J5J1</accession>
<dbReference type="Proteomes" id="UP000503297">
    <property type="component" value="Chromosome"/>
</dbReference>
<evidence type="ECO:0000256" key="4">
    <source>
        <dbReference type="ARBA" id="ARBA00023136"/>
    </source>
</evidence>
<dbReference type="InterPro" id="IPR011701">
    <property type="entry name" value="MFS"/>
</dbReference>
<feature type="compositionally biased region" description="Basic and acidic residues" evidence="5">
    <location>
        <begin position="277"/>
        <end position="286"/>
    </location>
</feature>
<feature type="transmembrane region" description="Helical" evidence="6">
    <location>
        <begin position="298"/>
        <end position="318"/>
    </location>
</feature>
<feature type="transmembrane region" description="Helical" evidence="6">
    <location>
        <begin position="184"/>
        <end position="202"/>
    </location>
</feature>
<dbReference type="PANTHER" id="PTHR23508">
    <property type="entry name" value="CARBOXYLIC ACID TRANSPORTER PROTEIN HOMOLOG"/>
    <property type="match status" value="1"/>
</dbReference>
<evidence type="ECO:0000256" key="6">
    <source>
        <dbReference type="SAM" id="Phobius"/>
    </source>
</evidence>
<dbReference type="GO" id="GO:0046943">
    <property type="term" value="F:carboxylic acid transmembrane transporter activity"/>
    <property type="evidence" value="ECO:0007669"/>
    <property type="project" value="TreeGrafter"/>
</dbReference>
<feature type="transmembrane region" description="Helical" evidence="6">
    <location>
        <begin position="426"/>
        <end position="450"/>
    </location>
</feature>
<feature type="transmembrane region" description="Helical" evidence="6">
    <location>
        <begin position="120"/>
        <end position="144"/>
    </location>
</feature>
<feature type="transmembrane region" description="Helical" evidence="6">
    <location>
        <begin position="338"/>
        <end position="359"/>
    </location>
</feature>
<dbReference type="PROSITE" id="PS50850">
    <property type="entry name" value="MFS"/>
    <property type="match status" value="1"/>
</dbReference>
<feature type="transmembrane region" description="Helical" evidence="6">
    <location>
        <begin position="66"/>
        <end position="84"/>
    </location>
</feature>
<keyword evidence="2 6" id="KW-0812">Transmembrane</keyword>
<dbReference type="KEGG" id="bwa:HLV38_03110"/>
<sequence length="495" mass="50893">MTSPSASAPSTLTAFRQIDAHPLTRNQKSLIGLAVVGNVAEFFDMFLVGFVVALLAGAWSLTGPEMGAILACSGLGTVLGSVTWGRLSDSLGRRESLACCIVMFTGFTAASALLPDGAWLLFALMRVGVGFGVGGLNIVSIPYVQEFVPSRQRGFLSGLASSFIPAGLMLGSISQGIVGDDWRLLLGLGAAPIALLAWVARVPQSPVTLMARGREDEARASVAWALQIPVEQVGPLSASSGSGSDASVHAGTHADACAGTTANAGAESDPTSPPKRPSAERDERAQRRGIGGVLRCHLRPLVVIAAGSFCFMMGSFAIQSWGQTLLREAYGLGVRDVALAFGCVAICDMLGRLGCARLADAIGRKLTLLIFGLLGAAGCAWVALFHDTAWSFFAGILVIMTFGDGAFGILNAFGAEQFPTSVRSTALGLGYGLGATAKIVGPALVGALVGGSAISQGVSMEGVGIAFTLFGAFLAAGALMYQLARETRGKSLESL</sequence>
<protein>
    <submittedName>
        <fullName evidence="8">MFS transporter</fullName>
    </submittedName>
</protein>
<comment type="subcellular location">
    <subcellularLocation>
        <location evidence="1">Cell membrane</location>
        <topology evidence="1">Multi-pass membrane protein</topology>
    </subcellularLocation>
</comment>
<feature type="region of interest" description="Disordered" evidence="5">
    <location>
        <begin position="260"/>
        <end position="286"/>
    </location>
</feature>
<feature type="transmembrane region" description="Helical" evidence="6">
    <location>
        <begin position="30"/>
        <end position="60"/>
    </location>
</feature>